<feature type="transmembrane region" description="Helical" evidence="2">
    <location>
        <begin position="39"/>
        <end position="65"/>
    </location>
</feature>
<protein>
    <submittedName>
        <fullName evidence="4">ATP synthase protein I</fullName>
    </submittedName>
</protein>
<evidence type="ECO:0000313" key="4">
    <source>
        <dbReference type="EMBL" id="PPK54665.1"/>
    </source>
</evidence>
<dbReference type="EMBL" id="PTIT01000011">
    <property type="protein sequence ID" value="PPK51505.1"/>
    <property type="molecule type" value="Genomic_DNA"/>
</dbReference>
<gene>
    <name evidence="4" type="ORF">B0H24_101118</name>
    <name evidence="3" type="ORF">BY455_11118</name>
</gene>
<feature type="compositionally biased region" description="Basic residues" evidence="1">
    <location>
        <begin position="21"/>
        <end position="35"/>
    </location>
</feature>
<sequence length="106" mass="11553">MAEHKGPGSGGQPPADLGKTVGHRAKRKQKARARRQRSAWFGLGMFGLVGWSVAIPTLTGIALGVWADSRWPGAHSWTLTFLIIGVALGCLNAWYWIKQESGNDRK</sequence>
<reference evidence="4 5" key="2">
    <citation type="submission" date="2018-02" db="EMBL/GenBank/DDBJ databases">
        <title>Subsurface microbial communities from deep shales in Ohio and West Virginia, USA.</title>
        <authorList>
            <person name="Wrighton K."/>
        </authorList>
    </citation>
    <scope>NUCLEOTIDE SEQUENCE [LARGE SCALE GENOMIC DNA]</scope>
    <source>
        <strain evidence="4 5">UTICA-S1B9</strain>
    </source>
</reference>
<evidence type="ECO:0000313" key="5">
    <source>
        <dbReference type="Proteomes" id="UP000239446"/>
    </source>
</evidence>
<reference evidence="3 6" key="1">
    <citation type="submission" date="2018-02" db="EMBL/GenBank/DDBJ databases">
        <title>Deep subsurface shale carbon reservoir microbial communities from Ohio and West Virginia, USA.</title>
        <authorList>
            <person name="Wrighton K."/>
        </authorList>
    </citation>
    <scope>NUCLEOTIDE SEQUENCE [LARGE SCALE GENOMIC DNA]</scope>
    <source>
        <strain evidence="3 6">UTICA-S1B6</strain>
    </source>
</reference>
<evidence type="ECO:0000313" key="3">
    <source>
        <dbReference type="EMBL" id="PPK51505.1"/>
    </source>
</evidence>
<feature type="transmembrane region" description="Helical" evidence="2">
    <location>
        <begin position="77"/>
        <end position="97"/>
    </location>
</feature>
<dbReference type="InterPro" id="IPR011744">
    <property type="entry name" value="ATPase_gene1"/>
</dbReference>
<dbReference type="RefSeq" id="WP_219820617.1">
    <property type="nucleotide sequence ID" value="NZ_PTIT01000011.1"/>
</dbReference>
<dbReference type="NCBIfam" id="TIGR02230">
    <property type="entry name" value="ATPase_gene1"/>
    <property type="match status" value="1"/>
</dbReference>
<keyword evidence="2" id="KW-0812">Transmembrane</keyword>
<keyword evidence="2" id="KW-1133">Transmembrane helix</keyword>
<proteinExistence type="predicted"/>
<keyword evidence="6" id="KW-1185">Reference proteome</keyword>
<evidence type="ECO:0000313" key="6">
    <source>
        <dbReference type="Proteomes" id="UP000239648"/>
    </source>
</evidence>
<evidence type="ECO:0000256" key="2">
    <source>
        <dbReference type="SAM" id="Phobius"/>
    </source>
</evidence>
<evidence type="ECO:0000256" key="1">
    <source>
        <dbReference type="SAM" id="MobiDB-lite"/>
    </source>
</evidence>
<dbReference type="EMBL" id="PTIU01000011">
    <property type="protein sequence ID" value="PPK54665.1"/>
    <property type="molecule type" value="Genomic_DNA"/>
</dbReference>
<accession>A0A2S6G6B1</accession>
<dbReference type="AlphaFoldDB" id="A0A2S6G6B1"/>
<organism evidence="4 5">
    <name type="scientific">Marinobacter persicus</name>
    <dbReference type="NCBI Taxonomy" id="930118"/>
    <lineage>
        <taxon>Bacteria</taxon>
        <taxon>Pseudomonadati</taxon>
        <taxon>Pseudomonadota</taxon>
        <taxon>Gammaproteobacteria</taxon>
        <taxon>Pseudomonadales</taxon>
        <taxon>Marinobacteraceae</taxon>
        <taxon>Marinobacter</taxon>
    </lineage>
</organism>
<name>A0A2S6G6B1_9GAMM</name>
<dbReference type="InterPro" id="IPR032820">
    <property type="entry name" value="ATPase_put"/>
</dbReference>
<dbReference type="Proteomes" id="UP000239446">
    <property type="component" value="Unassembled WGS sequence"/>
</dbReference>
<dbReference type="Proteomes" id="UP000239648">
    <property type="component" value="Unassembled WGS sequence"/>
</dbReference>
<dbReference type="Pfam" id="PF09527">
    <property type="entry name" value="ATPase_gene1"/>
    <property type="match status" value="1"/>
</dbReference>
<feature type="region of interest" description="Disordered" evidence="1">
    <location>
        <begin position="1"/>
        <end position="35"/>
    </location>
</feature>
<keyword evidence="2" id="KW-0472">Membrane</keyword>
<comment type="caution">
    <text evidence="4">The sequence shown here is derived from an EMBL/GenBank/DDBJ whole genome shotgun (WGS) entry which is preliminary data.</text>
</comment>